<dbReference type="AlphaFoldDB" id="A0A0X3Q4T8"/>
<dbReference type="PANTHER" id="PTHR24168">
    <property type="entry name" value="KN MOTIF AND ANKYRIN REPEAT DOMAIN-CONTAINING"/>
    <property type="match status" value="1"/>
</dbReference>
<gene>
    <name evidence="3" type="ORF">TR160124</name>
</gene>
<dbReference type="PROSITE" id="PS50088">
    <property type="entry name" value="ANK_REPEAT"/>
    <property type="match status" value="1"/>
</dbReference>
<dbReference type="PANTHER" id="PTHR24168:SF21">
    <property type="entry name" value="KANK, ISOFORM D"/>
    <property type="match status" value="1"/>
</dbReference>
<dbReference type="InterPro" id="IPR002110">
    <property type="entry name" value="Ankyrin_rpt"/>
</dbReference>
<dbReference type="InterPro" id="IPR047184">
    <property type="entry name" value="KANK1-4"/>
</dbReference>
<evidence type="ECO:0000256" key="1">
    <source>
        <dbReference type="PROSITE-ProRule" id="PRU00023"/>
    </source>
</evidence>
<feature type="compositionally biased region" description="Polar residues" evidence="2">
    <location>
        <begin position="761"/>
        <end position="775"/>
    </location>
</feature>
<dbReference type="EMBL" id="GEEE01004214">
    <property type="protein sequence ID" value="JAP59011.1"/>
    <property type="molecule type" value="Transcribed_RNA"/>
</dbReference>
<feature type="region of interest" description="Disordered" evidence="2">
    <location>
        <begin position="633"/>
        <end position="779"/>
    </location>
</feature>
<accession>A0A0X3Q4T8</accession>
<evidence type="ECO:0000256" key="2">
    <source>
        <dbReference type="SAM" id="MobiDB-lite"/>
    </source>
</evidence>
<reference evidence="3" key="1">
    <citation type="submission" date="2016-01" db="EMBL/GenBank/DDBJ databases">
        <title>Reference transcriptome for the parasite Schistocephalus solidus: insights into the molecular evolution of parasitism.</title>
        <authorList>
            <person name="Hebert F.O."/>
            <person name="Grambauer S."/>
            <person name="Barber I."/>
            <person name="Landry C.R."/>
            <person name="Aubin-Horth N."/>
        </authorList>
    </citation>
    <scope>NUCLEOTIDE SEQUENCE</scope>
</reference>
<dbReference type="PROSITE" id="PS50297">
    <property type="entry name" value="ANK_REP_REGION"/>
    <property type="match status" value="1"/>
</dbReference>
<dbReference type="GO" id="GO:0005856">
    <property type="term" value="C:cytoskeleton"/>
    <property type="evidence" value="ECO:0007669"/>
    <property type="project" value="TreeGrafter"/>
</dbReference>
<sequence length="1101" mass="123641">EVKPQWTNNIGNAAVFGHRLQNTVVTTVIGSMALYNEQFQQPDDYADDSVFQDTPAMAVQSSQTVQRRYQLQEYGKQRVPGSRYAAVGNVAYVQPTFYKPVSVHAQDTTKVPVTDEDEFMTYATSTRLRSEYNEYGVLVETNADEYEKKTLPNGPLKYPNDLDVTEQDFYRVKQENDRLRTLLENRELNQDSYDNENYLLSEEMASNLQRRQKNLDSEIYRLQQENRQLRSYLEENRYDFENANDATDYDDDFEEIIEETTTTTRLVPVQPLPYVQQDNIPTLPVIPQRSVGVGDIDVNQFYLLGTGTQSINPADFPRPFWERIREYFTEHYRHETRLQAPQPPILPPPQSVPADRHLSLKNFGVCVRPRSEDFGNVVQTDLLSASQKHKLDRSCMTDPPDSYFDHLLRFLAPQCQNADADFIRSLYRYSQYDCSEFIRRLVTKITELKRVTREDQPRRATVRSESVGISARPVMADKRTSSMPPMRMNLGTNTDIPIQRSQGMTHTPEIPEKSDIGCSTSAFFRTMDHANQCVLHHFTSTGVTQTTGNPLDEPTSSRPVSQFLTERKVNTYRTHSVSHQHQLMPLNQLQNLRSPTTQADTQSSGTVLVTAKPQESQVVKGLSRSENIYSDTWDTQVARAREPTQSAVPSSAREDVPLEQRKPVSHSPVATKEAGDTTDAPLSIPVRRIPVSTANSSSEPTSTTPSRQVTTTAPNLEKPPSILVSSPTTEMIVTFKTGSSPAQSQPRQVTPRPDSSIRFPDSSSTGARPSTSVSLRSEDIPVGPLPKPIRIPLRNYSFQTQPIIAACDALAKWYKSTPGSTDVPSSETQKHLDLVRRVWFDVMCRVDIDAHIVEDMFAFMYNCAPVLLYSFIRMPRSAGTTCLHYAVGHGSWRVVNLILDTNYADPDQVNASGFSPIMIAAVSDSLTESALQVVDKLFAAGNVNARAQTSAQQTPLILAARKANAAPVVRLLLQHGADINCQDASGNTALMCAIDRGQVEVAKLLLARPDIQLHPQDKEGKTALDLAEASGQTEITQIIREKLAARETVSLFDANNSQQRSFSRVRFAQHQLPQEPTTETVETRVHRAQHTFKFSPDTSRT</sequence>
<dbReference type="GO" id="GO:0030837">
    <property type="term" value="P:negative regulation of actin filament polymerization"/>
    <property type="evidence" value="ECO:0007669"/>
    <property type="project" value="InterPro"/>
</dbReference>
<dbReference type="PRINTS" id="PR01415">
    <property type="entry name" value="ANKYRIN"/>
</dbReference>
<dbReference type="SMART" id="SM00248">
    <property type="entry name" value="ANK"/>
    <property type="match status" value="5"/>
</dbReference>
<feature type="repeat" description="ANK" evidence="1">
    <location>
        <begin position="951"/>
        <end position="984"/>
    </location>
</feature>
<dbReference type="Gene3D" id="1.25.40.20">
    <property type="entry name" value="Ankyrin repeat-containing domain"/>
    <property type="match status" value="1"/>
</dbReference>
<dbReference type="GO" id="GO:0005737">
    <property type="term" value="C:cytoplasm"/>
    <property type="evidence" value="ECO:0007669"/>
    <property type="project" value="TreeGrafter"/>
</dbReference>
<dbReference type="Pfam" id="PF00023">
    <property type="entry name" value="Ank"/>
    <property type="match status" value="1"/>
</dbReference>
<feature type="compositionally biased region" description="Low complexity" evidence="2">
    <location>
        <begin position="692"/>
        <end position="712"/>
    </location>
</feature>
<dbReference type="InterPro" id="IPR036770">
    <property type="entry name" value="Ankyrin_rpt-contain_sf"/>
</dbReference>
<feature type="non-terminal residue" evidence="3">
    <location>
        <position position="1"/>
    </location>
</feature>
<feature type="compositionally biased region" description="Polar residues" evidence="2">
    <location>
        <begin position="723"/>
        <end position="748"/>
    </location>
</feature>
<evidence type="ECO:0000313" key="3">
    <source>
        <dbReference type="EMBL" id="JAP59011.1"/>
    </source>
</evidence>
<organism evidence="3">
    <name type="scientific">Schistocephalus solidus</name>
    <name type="common">Tapeworm</name>
    <dbReference type="NCBI Taxonomy" id="70667"/>
    <lineage>
        <taxon>Eukaryota</taxon>
        <taxon>Metazoa</taxon>
        <taxon>Spiralia</taxon>
        <taxon>Lophotrochozoa</taxon>
        <taxon>Platyhelminthes</taxon>
        <taxon>Cestoda</taxon>
        <taxon>Eucestoda</taxon>
        <taxon>Diphyllobothriidea</taxon>
        <taxon>Diphyllobothriidae</taxon>
        <taxon>Schistocephalus</taxon>
    </lineage>
</organism>
<dbReference type="SUPFAM" id="SSF48403">
    <property type="entry name" value="Ankyrin repeat"/>
    <property type="match status" value="1"/>
</dbReference>
<keyword evidence="1" id="KW-0040">ANK repeat</keyword>
<name>A0A0X3Q4T8_SCHSO</name>
<dbReference type="Pfam" id="PF12796">
    <property type="entry name" value="Ank_2"/>
    <property type="match status" value="1"/>
</dbReference>
<feature type="compositionally biased region" description="Basic and acidic residues" evidence="2">
    <location>
        <begin position="652"/>
        <end position="662"/>
    </location>
</feature>
<proteinExistence type="predicted"/>
<protein>
    <submittedName>
        <fullName evidence="3">Uncharacterized protein</fullName>
    </submittedName>
</protein>